<dbReference type="EMBL" id="CP084506">
    <property type="protein sequence ID" value="UCP99215.1"/>
    <property type="molecule type" value="Genomic_DNA"/>
</dbReference>
<proteinExistence type="predicted"/>
<dbReference type="Proteomes" id="UP000245918">
    <property type="component" value="Chromosome"/>
</dbReference>
<keyword evidence="2" id="KW-1185">Reference proteome</keyword>
<reference evidence="1" key="1">
    <citation type="submission" date="2021-09" db="EMBL/GenBank/DDBJ databases">
        <title>Comparative genomics of Edwardsiella genus reveals species-based diversity.</title>
        <authorList>
            <person name="Tekedar H.C."/>
            <person name="Kumru S."/>
            <person name="Waldbieser G.C."/>
            <person name="Reichley S.R."/>
            <person name="Lawrence M.L."/>
            <person name="Griffin M.J."/>
        </authorList>
    </citation>
    <scope>NUCLEOTIDE SEQUENCE</scope>
    <source>
        <strain evidence="1">ATCC 15947</strain>
    </source>
</reference>
<name>A0AC61TES1_EDWTA</name>
<protein>
    <submittedName>
        <fullName evidence="1">Uncharacterized protein</fullName>
    </submittedName>
</protein>
<organism evidence="1 2">
    <name type="scientific">Edwardsiella tarda ATCC 15947 = NBRC 105688</name>
    <dbReference type="NCBI Taxonomy" id="667121"/>
    <lineage>
        <taxon>Bacteria</taxon>
        <taxon>Pseudomonadati</taxon>
        <taxon>Pseudomonadota</taxon>
        <taxon>Gammaproteobacteria</taxon>
        <taxon>Enterobacterales</taxon>
        <taxon>Hafniaceae</taxon>
        <taxon>Edwardsiella</taxon>
    </lineage>
</organism>
<evidence type="ECO:0000313" key="2">
    <source>
        <dbReference type="Proteomes" id="UP000245918"/>
    </source>
</evidence>
<sequence length="111" mass="12790">MAKHGYYFVLAALLLLSQPSHADDADVRLLPGVKLSIDNPLEDILEPLDDWPEEALEPLDDWSEKALDPLDDWPEKALSPRKWRRGDGDDAIRRPAWHRHHDDDDDDDDDD</sequence>
<accession>A0AC61TES1</accession>
<gene>
    <name evidence="1" type="ORF">DCL27_11060</name>
</gene>
<evidence type="ECO:0000313" key="1">
    <source>
        <dbReference type="EMBL" id="UCP99215.1"/>
    </source>
</evidence>